<sequence length="491" mass="54040">MDRDGGDEAYREEVTPTSFEQGKVERTIVHILRRALADSPVPASSHRLPFQDYVDETPTDGRSLEDEDDPSDDFEDYNEDGVGLCRLQHASYAGRGLRGLPGGYSSLDASRPWLCYWILNALDLLNALPAPSTLSTTSKPPTKRAASSSSTLASMTSRVVDFLKRCQAPTGGFGGGPGQLPHMAPTYAAVNALVIIGTEEAYSAIDRPGLHAFLLARKRPDGSFTMHEDGEVDIRGTYCGLAAAALANVLTDELVAGTPEYLASCQTYEGGMGGEPGNEAHGGYAYCGVSALAILGELRRLDLPALLKWTCERQMRFEGGFQGRTNKLVDSCYSYWQSAIFPQIQPLLHLHHHQEEAIEEVKRVEEEVEEVEEKDEMEEVEEIPRPGRECEGDLMFDQLAVQAYILACCQDIDGGLRDKPPKYRDYYHTCYALAGLAVTQHNIDPATMPPTCLHGRTATDLLKRIDPSHGISVEKVQRARRYFQALPAVNK</sequence>
<evidence type="ECO:0000256" key="3">
    <source>
        <dbReference type="ARBA" id="ARBA00015798"/>
    </source>
</evidence>
<evidence type="ECO:0000313" key="14">
    <source>
        <dbReference type="Proteomes" id="UP000011083"/>
    </source>
</evidence>
<keyword evidence="4 9" id="KW-0637">Prenyltransferase</keyword>
<comment type="similarity">
    <text evidence="1 9">Belongs to the protein prenyltransferase subunit beta family.</text>
</comment>
<feature type="region of interest" description="Disordered" evidence="11">
    <location>
        <begin position="38"/>
        <end position="76"/>
    </location>
</feature>
<keyword evidence="6 9" id="KW-0479">Metal-binding</keyword>
<dbReference type="SUPFAM" id="SSF48239">
    <property type="entry name" value="Terpenoid cyclases/Protein prenyltransferases"/>
    <property type="match status" value="1"/>
</dbReference>
<dbReference type="InterPro" id="IPR045089">
    <property type="entry name" value="PGGT1B-like"/>
</dbReference>
<evidence type="ECO:0000256" key="8">
    <source>
        <dbReference type="ARBA" id="ARBA00022833"/>
    </source>
</evidence>
<keyword evidence="5 9" id="KW-0808">Transferase</keyword>
<feature type="region of interest" description="Disordered" evidence="11">
    <location>
        <begin position="132"/>
        <end position="151"/>
    </location>
</feature>
<dbReference type="InterPro" id="IPR026872">
    <property type="entry name" value="FTB"/>
</dbReference>
<comment type="subunit">
    <text evidence="9">Heterodimer of an alpha and a beta subunit.</text>
</comment>
<dbReference type="CDD" id="cd02893">
    <property type="entry name" value="FTase"/>
    <property type="match status" value="1"/>
</dbReference>
<feature type="domain" description="Prenyltransferase alpha-alpha toroid" evidence="12">
    <location>
        <begin position="85"/>
        <end position="469"/>
    </location>
</feature>
<feature type="compositionally biased region" description="Acidic residues" evidence="11">
    <location>
        <begin position="65"/>
        <end position="76"/>
    </location>
</feature>
<protein>
    <recommendedName>
        <fullName evidence="3 9">Protein farnesyltransferase subunit beta</fullName>
        <shortName evidence="9">FTase-beta</shortName>
        <ecNumber evidence="2 9">2.5.1.58</ecNumber>
    </recommendedName>
</protein>
<keyword evidence="7" id="KW-0677">Repeat</keyword>
<keyword evidence="8 9" id="KW-0862">Zinc</keyword>
<dbReference type="KEGG" id="acan:ACA1_245060"/>
<evidence type="ECO:0000256" key="11">
    <source>
        <dbReference type="SAM" id="MobiDB-lite"/>
    </source>
</evidence>
<dbReference type="PANTHER" id="PTHR11774:SF6">
    <property type="entry name" value="PROTEIN FARNESYLTRANSFERASE SUBUNIT BETA"/>
    <property type="match status" value="1"/>
</dbReference>
<comment type="function">
    <text evidence="9">Catalyzes the transfer of a farnesyl moiety from farnesyl diphosphate to a cysteine at the fourth position from the C-terminus of several proteins. The beta subunit is responsible for peptide-binding.</text>
</comment>
<reference evidence="13 14" key="1">
    <citation type="journal article" date="2013" name="Genome Biol.">
        <title>Genome of Acanthamoeba castellanii highlights extensive lateral gene transfer and early evolution of tyrosine kinase signaling.</title>
        <authorList>
            <person name="Clarke M."/>
            <person name="Lohan A.J."/>
            <person name="Liu B."/>
            <person name="Lagkouvardos I."/>
            <person name="Roy S."/>
            <person name="Zafar N."/>
            <person name="Bertelli C."/>
            <person name="Schilde C."/>
            <person name="Kianianmomeni A."/>
            <person name="Burglin T.R."/>
            <person name="Frech C."/>
            <person name="Turcotte B."/>
            <person name="Kopec K.O."/>
            <person name="Synnott J.M."/>
            <person name="Choo C."/>
            <person name="Paponov I."/>
            <person name="Finkler A."/>
            <person name="Soon Heng Tan C."/>
            <person name="Hutchins A.P."/>
            <person name="Weinmeier T."/>
            <person name="Rattei T."/>
            <person name="Chu J.S."/>
            <person name="Gimenez G."/>
            <person name="Irimia M."/>
            <person name="Rigden D.J."/>
            <person name="Fitzpatrick D.A."/>
            <person name="Lorenzo-Morales J."/>
            <person name="Bateman A."/>
            <person name="Chiu C.H."/>
            <person name="Tang P."/>
            <person name="Hegemann P."/>
            <person name="Fromm H."/>
            <person name="Raoult D."/>
            <person name="Greub G."/>
            <person name="Miranda-Saavedra D."/>
            <person name="Chen N."/>
            <person name="Nash P."/>
            <person name="Ginger M.L."/>
            <person name="Horn M."/>
            <person name="Schaap P."/>
            <person name="Caler L."/>
            <person name="Loftus B."/>
        </authorList>
    </citation>
    <scope>NUCLEOTIDE SEQUENCE [LARGE SCALE GENOMIC DNA]</scope>
    <source>
        <strain evidence="13 14">Neff</strain>
    </source>
</reference>
<dbReference type="EMBL" id="KB008093">
    <property type="protein sequence ID" value="ELR13445.1"/>
    <property type="molecule type" value="Genomic_DNA"/>
</dbReference>
<dbReference type="OrthoDB" id="10261146at2759"/>
<comment type="cofactor">
    <cofactor evidence="9">
        <name>Zn(2+)</name>
        <dbReference type="ChEBI" id="CHEBI:29105"/>
    </cofactor>
    <text evidence="9">Binds 1 zinc ion per subunit.</text>
</comment>
<evidence type="ECO:0000256" key="7">
    <source>
        <dbReference type="ARBA" id="ARBA00022737"/>
    </source>
</evidence>
<evidence type="ECO:0000256" key="10">
    <source>
        <dbReference type="SAM" id="Coils"/>
    </source>
</evidence>
<keyword evidence="10" id="KW-0175">Coiled coil</keyword>
<evidence type="ECO:0000256" key="9">
    <source>
        <dbReference type="RuleBase" id="RU365056"/>
    </source>
</evidence>
<dbReference type="OMA" id="MLYWIAN"/>
<comment type="catalytic activity">
    <reaction evidence="9">
        <text>L-cysteinyl-[protein] + (2E,6E)-farnesyl diphosphate = S-(2E,6E)-farnesyl-L-cysteinyl-[protein] + diphosphate</text>
        <dbReference type="Rhea" id="RHEA:13345"/>
        <dbReference type="Rhea" id="RHEA-COMP:10131"/>
        <dbReference type="Rhea" id="RHEA-COMP:11535"/>
        <dbReference type="ChEBI" id="CHEBI:29950"/>
        <dbReference type="ChEBI" id="CHEBI:33019"/>
        <dbReference type="ChEBI" id="CHEBI:86019"/>
        <dbReference type="ChEBI" id="CHEBI:175763"/>
    </reaction>
</comment>
<dbReference type="EC" id="2.5.1.58" evidence="2 9"/>
<dbReference type="GO" id="GO:0005965">
    <property type="term" value="C:protein farnesyltransferase complex"/>
    <property type="evidence" value="ECO:0007669"/>
    <property type="project" value="UniProtKB-UniRule"/>
</dbReference>
<evidence type="ECO:0000259" key="12">
    <source>
        <dbReference type="Pfam" id="PF00432"/>
    </source>
</evidence>
<evidence type="ECO:0000256" key="4">
    <source>
        <dbReference type="ARBA" id="ARBA00022602"/>
    </source>
</evidence>
<dbReference type="GeneID" id="14914098"/>
<evidence type="ECO:0000256" key="6">
    <source>
        <dbReference type="ARBA" id="ARBA00022723"/>
    </source>
</evidence>
<dbReference type="GO" id="GO:0004660">
    <property type="term" value="F:protein farnesyltransferase activity"/>
    <property type="evidence" value="ECO:0007669"/>
    <property type="project" value="UniProtKB-UniRule"/>
</dbReference>
<dbReference type="InterPro" id="IPR001330">
    <property type="entry name" value="Prenyltrans"/>
</dbReference>
<evidence type="ECO:0000256" key="5">
    <source>
        <dbReference type="ARBA" id="ARBA00022679"/>
    </source>
</evidence>
<dbReference type="Gene3D" id="1.50.10.20">
    <property type="match status" value="1"/>
</dbReference>
<evidence type="ECO:0000256" key="1">
    <source>
        <dbReference type="ARBA" id="ARBA00010497"/>
    </source>
</evidence>
<dbReference type="InterPro" id="IPR008930">
    <property type="entry name" value="Terpenoid_cyclase/PrenylTrfase"/>
</dbReference>
<dbReference type="GO" id="GO:0097354">
    <property type="term" value="P:prenylation"/>
    <property type="evidence" value="ECO:0007669"/>
    <property type="project" value="UniProtKB-UniRule"/>
</dbReference>
<dbReference type="PANTHER" id="PTHR11774">
    <property type="entry name" value="GERANYLGERANYL TRANSFERASE TYPE BETA SUBUNIT"/>
    <property type="match status" value="1"/>
</dbReference>
<organism evidence="13 14">
    <name type="scientific">Acanthamoeba castellanii (strain ATCC 30010 / Neff)</name>
    <dbReference type="NCBI Taxonomy" id="1257118"/>
    <lineage>
        <taxon>Eukaryota</taxon>
        <taxon>Amoebozoa</taxon>
        <taxon>Discosea</taxon>
        <taxon>Longamoebia</taxon>
        <taxon>Centramoebida</taxon>
        <taxon>Acanthamoebidae</taxon>
        <taxon>Acanthamoeba</taxon>
    </lineage>
</organism>
<keyword evidence="14" id="KW-1185">Reference proteome</keyword>
<dbReference type="STRING" id="1257118.L8GK35"/>
<dbReference type="GO" id="GO:0008270">
    <property type="term" value="F:zinc ion binding"/>
    <property type="evidence" value="ECO:0007669"/>
    <property type="project" value="UniProtKB-UniRule"/>
</dbReference>
<feature type="coiled-coil region" evidence="10">
    <location>
        <begin position="354"/>
        <end position="381"/>
    </location>
</feature>
<evidence type="ECO:0000313" key="13">
    <source>
        <dbReference type="EMBL" id="ELR13445.1"/>
    </source>
</evidence>
<dbReference type="VEuPathDB" id="AmoebaDB:ACA1_245060"/>
<accession>L8GK35</accession>
<dbReference type="Proteomes" id="UP000011083">
    <property type="component" value="Unassembled WGS sequence"/>
</dbReference>
<evidence type="ECO:0000256" key="2">
    <source>
        <dbReference type="ARBA" id="ARBA00012702"/>
    </source>
</evidence>
<dbReference type="Pfam" id="PF00432">
    <property type="entry name" value="Prenyltrans"/>
    <property type="match status" value="1"/>
</dbReference>
<dbReference type="RefSeq" id="XP_004335458.1">
    <property type="nucleotide sequence ID" value="XM_004335410.1"/>
</dbReference>
<dbReference type="AlphaFoldDB" id="L8GK35"/>
<name>L8GK35_ACACF</name>
<proteinExistence type="inferred from homology"/>
<gene>
    <name evidence="13" type="ORF">ACA1_245060</name>
</gene>